<dbReference type="InterPro" id="IPR003777">
    <property type="entry name" value="XdhC_CoxI"/>
</dbReference>
<accession>A0A9X3E107</accession>
<dbReference type="SUPFAM" id="SSF51735">
    <property type="entry name" value="NAD(P)-binding Rossmann-fold domains"/>
    <property type="match status" value="1"/>
</dbReference>
<evidence type="ECO:0000259" key="1">
    <source>
        <dbReference type="Pfam" id="PF02625"/>
    </source>
</evidence>
<dbReference type="InterPro" id="IPR014308">
    <property type="entry name" value="Xanthine_DH_XdhC"/>
</dbReference>
<sequence>MLVWQRLLQAIDRQGKAAMATIVETRGSAPREAGARIVVLPDATFFGTIGGGTLEWRVIADLQAALARPNPHFYATQRVALGPELGQCCGGRVDLALEVFDRSRRAEVQELAEAEAAGLFRTRGSQMSDGKLHRSIDAGLHVPIGSAHIDHGVIVEGFGDDSRVLYLFGAGHVGRALVMALAPLPFRVVWVDPRPDAFPQHVPANVRCVQPQDTPAALDDAPADSFVLVMSHSHSLDLAIVARALKGHHFAYVGLIGSETKRARFTHQLDRAGLPKEDIQRMVTPIGVAGIHSKLPAAIAASVAADLLVRDEAMRQLLAHGTTGPAEPSALAMGGH</sequence>
<evidence type="ECO:0000259" key="2">
    <source>
        <dbReference type="Pfam" id="PF13478"/>
    </source>
</evidence>
<dbReference type="RefSeq" id="WP_266337557.1">
    <property type="nucleotide sequence ID" value="NZ_JAPKNK010000002.1"/>
</dbReference>
<feature type="domain" description="XdhC- CoxI" evidence="1">
    <location>
        <begin position="11"/>
        <end position="68"/>
    </location>
</feature>
<dbReference type="InterPro" id="IPR036291">
    <property type="entry name" value="NAD(P)-bd_dom_sf"/>
</dbReference>
<dbReference type="Pfam" id="PF02625">
    <property type="entry name" value="XdhC_CoxI"/>
    <property type="match status" value="1"/>
</dbReference>
<protein>
    <submittedName>
        <fullName evidence="3">Xanthine dehydrogenase accessory protein XdhC</fullName>
    </submittedName>
</protein>
<evidence type="ECO:0000313" key="3">
    <source>
        <dbReference type="EMBL" id="MCX5568582.1"/>
    </source>
</evidence>
<evidence type="ECO:0000313" key="4">
    <source>
        <dbReference type="Proteomes" id="UP001144805"/>
    </source>
</evidence>
<dbReference type="Pfam" id="PF13478">
    <property type="entry name" value="XdhC_C"/>
    <property type="match status" value="1"/>
</dbReference>
<comment type="caution">
    <text evidence="3">The sequence shown here is derived from an EMBL/GenBank/DDBJ whole genome shotgun (WGS) entry which is preliminary data.</text>
</comment>
<dbReference type="Gene3D" id="3.40.50.720">
    <property type="entry name" value="NAD(P)-binding Rossmann-like Domain"/>
    <property type="match status" value="1"/>
</dbReference>
<dbReference type="PANTHER" id="PTHR30388:SF6">
    <property type="entry name" value="XANTHINE DEHYDROGENASE SUBUNIT A-RELATED"/>
    <property type="match status" value="1"/>
</dbReference>
<dbReference type="InterPro" id="IPR052698">
    <property type="entry name" value="MoCofactor_Util/Proc"/>
</dbReference>
<dbReference type="PANTHER" id="PTHR30388">
    <property type="entry name" value="ALDEHYDE OXIDOREDUCTASE MOLYBDENUM COFACTOR ASSEMBLY PROTEIN"/>
    <property type="match status" value="1"/>
</dbReference>
<feature type="domain" description="XdhC Rossmann" evidence="2">
    <location>
        <begin position="165"/>
        <end position="307"/>
    </location>
</feature>
<keyword evidence="4" id="KW-1185">Reference proteome</keyword>
<organism evidence="3 4">
    <name type="scientific">Kaistia nematophila</name>
    <dbReference type="NCBI Taxonomy" id="2994654"/>
    <lineage>
        <taxon>Bacteria</taxon>
        <taxon>Pseudomonadati</taxon>
        <taxon>Pseudomonadota</taxon>
        <taxon>Alphaproteobacteria</taxon>
        <taxon>Hyphomicrobiales</taxon>
        <taxon>Kaistiaceae</taxon>
        <taxon>Kaistia</taxon>
    </lineage>
</organism>
<gene>
    <name evidence="3" type="primary">xdhC</name>
    <name evidence="3" type="ORF">OSH07_05210</name>
</gene>
<dbReference type="NCBIfam" id="TIGR02964">
    <property type="entry name" value="xanthine_xdhC"/>
    <property type="match status" value="1"/>
</dbReference>
<dbReference type="AlphaFoldDB" id="A0A9X3E107"/>
<proteinExistence type="predicted"/>
<dbReference type="InterPro" id="IPR027051">
    <property type="entry name" value="XdhC_Rossmann_dom"/>
</dbReference>
<reference evidence="3" key="1">
    <citation type="submission" date="2022-11" db="EMBL/GenBank/DDBJ databases">
        <title>Biodiversity and phylogenetic relationships of bacteria.</title>
        <authorList>
            <person name="Machado R.A.R."/>
            <person name="Bhat A."/>
            <person name="Loulou A."/>
            <person name="Kallel S."/>
        </authorList>
    </citation>
    <scope>NUCLEOTIDE SEQUENCE</scope>
    <source>
        <strain evidence="3">K-TC2</strain>
    </source>
</reference>
<dbReference type="EMBL" id="JAPKNK010000002">
    <property type="protein sequence ID" value="MCX5568582.1"/>
    <property type="molecule type" value="Genomic_DNA"/>
</dbReference>
<dbReference type="Proteomes" id="UP001144805">
    <property type="component" value="Unassembled WGS sequence"/>
</dbReference>
<name>A0A9X3E107_9HYPH</name>